<organism evidence="1 2">
    <name type="scientific">Dreissena polymorpha</name>
    <name type="common">Zebra mussel</name>
    <name type="synonym">Mytilus polymorpha</name>
    <dbReference type="NCBI Taxonomy" id="45954"/>
    <lineage>
        <taxon>Eukaryota</taxon>
        <taxon>Metazoa</taxon>
        <taxon>Spiralia</taxon>
        <taxon>Lophotrochozoa</taxon>
        <taxon>Mollusca</taxon>
        <taxon>Bivalvia</taxon>
        <taxon>Autobranchia</taxon>
        <taxon>Heteroconchia</taxon>
        <taxon>Euheterodonta</taxon>
        <taxon>Imparidentia</taxon>
        <taxon>Neoheterodontei</taxon>
        <taxon>Myida</taxon>
        <taxon>Dreissenoidea</taxon>
        <taxon>Dreissenidae</taxon>
        <taxon>Dreissena</taxon>
    </lineage>
</organism>
<protein>
    <submittedName>
        <fullName evidence="1">Uncharacterized protein</fullName>
    </submittedName>
</protein>
<evidence type="ECO:0000313" key="2">
    <source>
        <dbReference type="Proteomes" id="UP000828390"/>
    </source>
</evidence>
<evidence type="ECO:0000313" key="1">
    <source>
        <dbReference type="EMBL" id="KAH3873959.1"/>
    </source>
</evidence>
<comment type="caution">
    <text evidence="1">The sequence shown here is derived from an EMBL/GenBank/DDBJ whole genome shotgun (WGS) entry which is preliminary data.</text>
</comment>
<accession>A0A9D4RML1</accession>
<keyword evidence="2" id="KW-1185">Reference proteome</keyword>
<dbReference type="Proteomes" id="UP000828390">
    <property type="component" value="Unassembled WGS sequence"/>
</dbReference>
<sequence length="83" mass="9316">MSSTRGCSVSRPGAPDCLTQGPRLLYLQEILYSQVPQIQLSHNILIEALYSQVQAQLQHNQYVSIEDTRPENLAECDCAIRDP</sequence>
<dbReference type="AlphaFoldDB" id="A0A9D4RML1"/>
<dbReference type="EMBL" id="JAIWYP010000002">
    <property type="protein sequence ID" value="KAH3873959.1"/>
    <property type="molecule type" value="Genomic_DNA"/>
</dbReference>
<reference evidence="1" key="1">
    <citation type="journal article" date="2019" name="bioRxiv">
        <title>The Genome of the Zebra Mussel, Dreissena polymorpha: A Resource for Invasive Species Research.</title>
        <authorList>
            <person name="McCartney M.A."/>
            <person name="Auch B."/>
            <person name="Kono T."/>
            <person name="Mallez S."/>
            <person name="Zhang Y."/>
            <person name="Obille A."/>
            <person name="Becker A."/>
            <person name="Abrahante J.E."/>
            <person name="Garbe J."/>
            <person name="Badalamenti J.P."/>
            <person name="Herman A."/>
            <person name="Mangelson H."/>
            <person name="Liachko I."/>
            <person name="Sullivan S."/>
            <person name="Sone E.D."/>
            <person name="Koren S."/>
            <person name="Silverstein K.A.T."/>
            <person name="Beckman K.B."/>
            <person name="Gohl D.M."/>
        </authorList>
    </citation>
    <scope>NUCLEOTIDE SEQUENCE</scope>
    <source>
        <strain evidence="1">Duluth1</strain>
        <tissue evidence="1">Whole animal</tissue>
    </source>
</reference>
<reference evidence="1" key="2">
    <citation type="submission" date="2020-11" db="EMBL/GenBank/DDBJ databases">
        <authorList>
            <person name="McCartney M.A."/>
            <person name="Auch B."/>
            <person name="Kono T."/>
            <person name="Mallez S."/>
            <person name="Becker A."/>
            <person name="Gohl D.M."/>
            <person name="Silverstein K.A.T."/>
            <person name="Koren S."/>
            <person name="Bechman K.B."/>
            <person name="Herman A."/>
            <person name="Abrahante J.E."/>
            <person name="Garbe J."/>
        </authorList>
    </citation>
    <scope>NUCLEOTIDE SEQUENCE</scope>
    <source>
        <strain evidence="1">Duluth1</strain>
        <tissue evidence="1">Whole animal</tissue>
    </source>
</reference>
<name>A0A9D4RML1_DREPO</name>
<gene>
    <name evidence="1" type="ORF">DPMN_037200</name>
</gene>
<proteinExistence type="predicted"/>